<feature type="domain" description="AMP-dependent synthetase/ligase" evidence="3">
    <location>
        <begin position="76"/>
        <end position="196"/>
    </location>
</feature>
<protein>
    <recommendedName>
        <fullName evidence="2">acetate--CoA ligase</fullName>
        <ecNumber evidence="2">6.2.1.1</ecNumber>
    </recommendedName>
</protein>
<comment type="similarity">
    <text evidence="1">Belongs to the ATP-dependent AMP-binding enzyme family.</text>
</comment>
<organism evidence="5 6">
    <name type="scientific">Catenaria anguillulae PL171</name>
    <dbReference type="NCBI Taxonomy" id="765915"/>
    <lineage>
        <taxon>Eukaryota</taxon>
        <taxon>Fungi</taxon>
        <taxon>Fungi incertae sedis</taxon>
        <taxon>Blastocladiomycota</taxon>
        <taxon>Blastocladiomycetes</taxon>
        <taxon>Blastocladiales</taxon>
        <taxon>Catenariaceae</taxon>
        <taxon>Catenaria</taxon>
    </lineage>
</organism>
<dbReference type="PANTHER" id="PTHR24095:SF14">
    <property type="entry name" value="ACETYL-COENZYME A SYNTHETASE 1"/>
    <property type="match status" value="1"/>
</dbReference>
<proteinExistence type="inferred from homology"/>
<dbReference type="GO" id="GO:0006085">
    <property type="term" value="P:acetyl-CoA biosynthetic process"/>
    <property type="evidence" value="ECO:0007669"/>
    <property type="project" value="TreeGrafter"/>
</dbReference>
<evidence type="ECO:0000259" key="3">
    <source>
        <dbReference type="Pfam" id="PF00501"/>
    </source>
</evidence>
<evidence type="ECO:0000259" key="4">
    <source>
        <dbReference type="Pfam" id="PF16177"/>
    </source>
</evidence>
<evidence type="ECO:0000256" key="2">
    <source>
        <dbReference type="ARBA" id="ARBA00013275"/>
    </source>
</evidence>
<evidence type="ECO:0000313" key="6">
    <source>
        <dbReference type="Proteomes" id="UP000193411"/>
    </source>
</evidence>
<reference evidence="5 6" key="1">
    <citation type="submission" date="2016-07" db="EMBL/GenBank/DDBJ databases">
        <title>Pervasive Adenine N6-methylation of Active Genes in Fungi.</title>
        <authorList>
            <consortium name="DOE Joint Genome Institute"/>
            <person name="Mondo S.J."/>
            <person name="Dannebaum R.O."/>
            <person name="Kuo R.C."/>
            <person name="Labutti K."/>
            <person name="Haridas S."/>
            <person name="Kuo A."/>
            <person name="Salamov A."/>
            <person name="Ahrendt S.R."/>
            <person name="Lipzen A."/>
            <person name="Sullivan W."/>
            <person name="Andreopoulos W.B."/>
            <person name="Clum A."/>
            <person name="Lindquist E."/>
            <person name="Daum C."/>
            <person name="Ramamoorthy G.K."/>
            <person name="Gryganskyi A."/>
            <person name="Culley D."/>
            <person name="Magnuson J.K."/>
            <person name="James T.Y."/>
            <person name="O'Malley M.A."/>
            <person name="Stajich J.E."/>
            <person name="Spatafora J.W."/>
            <person name="Visel A."/>
            <person name="Grigoriev I.V."/>
        </authorList>
    </citation>
    <scope>NUCLEOTIDE SEQUENCE [LARGE SCALE GENOMIC DNA]</scope>
    <source>
        <strain evidence="5 6">PL171</strain>
    </source>
</reference>
<dbReference type="EMBL" id="MCFL01000003">
    <property type="protein sequence ID" value="ORZ40372.1"/>
    <property type="molecule type" value="Genomic_DNA"/>
</dbReference>
<comment type="caution">
    <text evidence="5">The sequence shown here is derived from an EMBL/GenBank/DDBJ whole genome shotgun (WGS) entry which is preliminary data.</text>
</comment>
<dbReference type="InterPro" id="IPR042099">
    <property type="entry name" value="ANL_N_sf"/>
</dbReference>
<dbReference type="OrthoDB" id="1706066at2759"/>
<dbReference type="Proteomes" id="UP000193411">
    <property type="component" value="Unassembled WGS sequence"/>
</dbReference>
<dbReference type="InterPro" id="IPR032387">
    <property type="entry name" value="ACAS_N"/>
</dbReference>
<dbReference type="InterPro" id="IPR000873">
    <property type="entry name" value="AMP-dep_synth/lig_dom"/>
</dbReference>
<feature type="domain" description="Acetyl-coenzyme A synthetase N-terminal" evidence="4">
    <location>
        <begin position="32"/>
        <end position="74"/>
    </location>
</feature>
<dbReference type="GO" id="GO:0005829">
    <property type="term" value="C:cytosol"/>
    <property type="evidence" value="ECO:0007669"/>
    <property type="project" value="TreeGrafter"/>
</dbReference>
<sequence>MGGYDEISPSLTRDCNLPLTIRRTCPGIVVQHARDILTWSTPFSSILSGSFHHNNTDIDPIWFPEGKLNATYNCIDRHALVNPDKLALVHEPDNPNESVTKVTYGQLLRQVSQLANALHDMGLRKGDTVCIYMPMVIETIVAMLACARLGLVHSVVFAGFSAESLRDRLNNGNCKCSLLPTKACAVACASRSRKSPTKLSSDLLRSATSSCTSARANHPCP</sequence>
<dbReference type="STRING" id="765915.A0A1Y2I4L4"/>
<dbReference type="Pfam" id="PF00501">
    <property type="entry name" value="AMP-binding"/>
    <property type="match status" value="1"/>
</dbReference>
<dbReference type="AlphaFoldDB" id="A0A1Y2I4L4"/>
<dbReference type="Pfam" id="PF16177">
    <property type="entry name" value="ACAS_N"/>
    <property type="match status" value="1"/>
</dbReference>
<accession>A0A1Y2I4L4</accession>
<evidence type="ECO:0000256" key="1">
    <source>
        <dbReference type="ARBA" id="ARBA00006432"/>
    </source>
</evidence>
<evidence type="ECO:0000313" key="5">
    <source>
        <dbReference type="EMBL" id="ORZ40372.1"/>
    </source>
</evidence>
<dbReference type="Gene3D" id="3.40.50.12780">
    <property type="entry name" value="N-terminal domain of ligase-like"/>
    <property type="match status" value="1"/>
</dbReference>
<dbReference type="PANTHER" id="PTHR24095">
    <property type="entry name" value="ACETYL-COENZYME A SYNTHETASE"/>
    <property type="match status" value="1"/>
</dbReference>
<dbReference type="GO" id="GO:0003987">
    <property type="term" value="F:acetate-CoA ligase activity"/>
    <property type="evidence" value="ECO:0007669"/>
    <property type="project" value="UniProtKB-EC"/>
</dbReference>
<dbReference type="EC" id="6.2.1.1" evidence="2"/>
<dbReference type="SUPFAM" id="SSF56801">
    <property type="entry name" value="Acetyl-CoA synthetase-like"/>
    <property type="match status" value="1"/>
</dbReference>
<gene>
    <name evidence="5" type="ORF">BCR44DRAFT_1173422</name>
</gene>
<name>A0A1Y2I4L4_9FUNG</name>
<keyword evidence="6" id="KW-1185">Reference proteome</keyword>